<protein>
    <recommendedName>
        <fullName evidence="2">histidine kinase</fullName>
        <ecNumber evidence="2">2.7.13.3</ecNumber>
    </recommendedName>
</protein>
<dbReference type="EC" id="2.7.13.3" evidence="2"/>
<dbReference type="SUPFAM" id="SSF55874">
    <property type="entry name" value="ATPase domain of HSP90 chaperone/DNA topoisomerase II/histidine kinase"/>
    <property type="match status" value="1"/>
</dbReference>
<evidence type="ECO:0000256" key="2">
    <source>
        <dbReference type="ARBA" id="ARBA00012438"/>
    </source>
</evidence>
<dbReference type="SMART" id="SM00388">
    <property type="entry name" value="HisKA"/>
    <property type="match status" value="1"/>
</dbReference>
<comment type="caution">
    <text evidence="11">The sequence shown here is derived from an EMBL/GenBank/DDBJ whole genome shotgun (WGS) entry which is preliminary data.</text>
</comment>
<dbReference type="EMBL" id="JACQWF010000309">
    <property type="protein sequence ID" value="MBI4596095.1"/>
    <property type="molecule type" value="Genomic_DNA"/>
</dbReference>
<dbReference type="Proteomes" id="UP000772181">
    <property type="component" value="Unassembled WGS sequence"/>
</dbReference>
<keyword evidence="6" id="KW-0418">Kinase</keyword>
<dbReference type="GO" id="GO:0005524">
    <property type="term" value="F:ATP binding"/>
    <property type="evidence" value="ECO:0007669"/>
    <property type="project" value="UniProtKB-KW"/>
</dbReference>
<accession>A0A933GMY9</accession>
<dbReference type="PRINTS" id="PR00344">
    <property type="entry name" value="BCTRLSENSOR"/>
</dbReference>
<dbReference type="Pfam" id="PF00512">
    <property type="entry name" value="HisKA"/>
    <property type="match status" value="1"/>
</dbReference>
<evidence type="ECO:0000256" key="6">
    <source>
        <dbReference type="ARBA" id="ARBA00022777"/>
    </source>
</evidence>
<dbReference type="InterPro" id="IPR000014">
    <property type="entry name" value="PAS"/>
</dbReference>
<dbReference type="AlphaFoldDB" id="A0A933GMY9"/>
<evidence type="ECO:0000256" key="3">
    <source>
        <dbReference type="ARBA" id="ARBA00022553"/>
    </source>
</evidence>
<proteinExistence type="predicted"/>
<evidence type="ECO:0000256" key="8">
    <source>
        <dbReference type="ARBA" id="ARBA00023012"/>
    </source>
</evidence>
<evidence type="ECO:0000313" key="11">
    <source>
        <dbReference type="EMBL" id="MBI4596095.1"/>
    </source>
</evidence>
<comment type="catalytic activity">
    <reaction evidence="1">
        <text>ATP + protein L-histidine = ADP + protein N-phospho-L-histidine.</text>
        <dbReference type="EC" id="2.7.13.3"/>
    </reaction>
</comment>
<evidence type="ECO:0000256" key="4">
    <source>
        <dbReference type="ARBA" id="ARBA00022679"/>
    </source>
</evidence>
<dbReference type="GO" id="GO:0000155">
    <property type="term" value="F:phosphorelay sensor kinase activity"/>
    <property type="evidence" value="ECO:0007669"/>
    <property type="project" value="InterPro"/>
</dbReference>
<dbReference type="PROSITE" id="PS50113">
    <property type="entry name" value="PAC"/>
    <property type="match status" value="1"/>
</dbReference>
<dbReference type="InterPro" id="IPR001610">
    <property type="entry name" value="PAC"/>
</dbReference>
<feature type="domain" description="PAC" evidence="10">
    <location>
        <begin position="74"/>
        <end position="126"/>
    </location>
</feature>
<evidence type="ECO:0000313" key="12">
    <source>
        <dbReference type="Proteomes" id="UP000772181"/>
    </source>
</evidence>
<dbReference type="InterPro" id="IPR003661">
    <property type="entry name" value="HisK_dim/P_dom"/>
</dbReference>
<dbReference type="InterPro" id="IPR004358">
    <property type="entry name" value="Sig_transdc_His_kin-like_C"/>
</dbReference>
<dbReference type="SUPFAM" id="SSF55785">
    <property type="entry name" value="PYP-like sensor domain (PAS domain)"/>
    <property type="match status" value="1"/>
</dbReference>
<dbReference type="PANTHER" id="PTHR43065:SF10">
    <property type="entry name" value="PEROXIDE STRESS-ACTIVATED HISTIDINE KINASE MAK3"/>
    <property type="match status" value="1"/>
</dbReference>
<sequence>YRDVEVLGKPIGGLLCKNQGIKCYLNEDLAQNFKENEFLPLPVTRAEEMEKSSFCSSGKTSCLFWRVFHEGKDIEGEMEMYRKDGSKFSAHLSLSNLVDSNGGPLGITAIIRDLTKEKEIEASMKQLDRLTILGELMASLAHEIKNPLAGIQGALEVLDEYFGEGDFRKEISGEILGQFKRLDKVIMDLLNFSKIRKPDFGLVKIDEILEISLFLVNKQLKEREIHLSQEISPELPFVLADSEQLQQVFLNLLLNAIQAVPESGLIKVSAATAPEDKEYKDINLLRVIIQDNGMGISPENISKIFNPFFTTKPKGTGLGLSIVQNIMAQHKGRIEVKSELKAGTTIILEFPIANNERV</sequence>
<evidence type="ECO:0000259" key="10">
    <source>
        <dbReference type="PROSITE" id="PS50113"/>
    </source>
</evidence>
<dbReference type="Gene3D" id="3.30.565.10">
    <property type="entry name" value="Histidine kinase-like ATPase, C-terminal domain"/>
    <property type="match status" value="1"/>
</dbReference>
<dbReference type="SMART" id="SM00086">
    <property type="entry name" value="PAC"/>
    <property type="match status" value="1"/>
</dbReference>
<dbReference type="Gene3D" id="3.30.450.20">
    <property type="entry name" value="PAS domain"/>
    <property type="match status" value="1"/>
</dbReference>
<organism evidence="11 12">
    <name type="scientific">Tectimicrobiota bacterium</name>
    <dbReference type="NCBI Taxonomy" id="2528274"/>
    <lineage>
        <taxon>Bacteria</taxon>
        <taxon>Pseudomonadati</taxon>
        <taxon>Nitrospinota/Tectimicrobiota group</taxon>
        <taxon>Candidatus Tectimicrobiota</taxon>
    </lineage>
</organism>
<dbReference type="Pfam" id="PF13426">
    <property type="entry name" value="PAS_9"/>
    <property type="match status" value="1"/>
</dbReference>
<dbReference type="PANTHER" id="PTHR43065">
    <property type="entry name" value="SENSOR HISTIDINE KINASE"/>
    <property type="match status" value="1"/>
</dbReference>
<keyword evidence="8" id="KW-0902">Two-component regulatory system</keyword>
<evidence type="ECO:0000256" key="5">
    <source>
        <dbReference type="ARBA" id="ARBA00022741"/>
    </source>
</evidence>
<reference evidence="11" key="1">
    <citation type="submission" date="2020-07" db="EMBL/GenBank/DDBJ databases">
        <title>Huge and variable diversity of episymbiotic CPR bacteria and DPANN archaea in groundwater ecosystems.</title>
        <authorList>
            <person name="He C.Y."/>
            <person name="Keren R."/>
            <person name="Whittaker M."/>
            <person name="Farag I.F."/>
            <person name="Doudna J."/>
            <person name="Cate J.H.D."/>
            <person name="Banfield J.F."/>
        </authorList>
    </citation>
    <scope>NUCLEOTIDE SEQUENCE</scope>
    <source>
        <strain evidence="11">NC_groundwater_1482_Ag_S-0.65um_47_24</strain>
    </source>
</reference>
<evidence type="ECO:0000256" key="7">
    <source>
        <dbReference type="ARBA" id="ARBA00022840"/>
    </source>
</evidence>
<dbReference type="InterPro" id="IPR000700">
    <property type="entry name" value="PAS-assoc_C"/>
</dbReference>
<feature type="domain" description="Histidine kinase" evidence="9">
    <location>
        <begin position="139"/>
        <end position="354"/>
    </location>
</feature>
<dbReference type="SMART" id="SM00387">
    <property type="entry name" value="HATPase_c"/>
    <property type="match status" value="1"/>
</dbReference>
<dbReference type="PROSITE" id="PS50109">
    <property type="entry name" value="HIS_KIN"/>
    <property type="match status" value="1"/>
</dbReference>
<dbReference type="Gene3D" id="1.10.287.130">
    <property type="match status" value="1"/>
</dbReference>
<keyword evidence="5" id="KW-0547">Nucleotide-binding</keyword>
<dbReference type="NCBIfam" id="TIGR00229">
    <property type="entry name" value="sensory_box"/>
    <property type="match status" value="1"/>
</dbReference>
<keyword evidence="4" id="KW-0808">Transferase</keyword>
<dbReference type="InterPro" id="IPR035965">
    <property type="entry name" value="PAS-like_dom_sf"/>
</dbReference>
<dbReference type="SUPFAM" id="SSF47384">
    <property type="entry name" value="Homodimeric domain of signal transducing histidine kinase"/>
    <property type="match status" value="1"/>
</dbReference>
<dbReference type="CDD" id="cd00082">
    <property type="entry name" value="HisKA"/>
    <property type="match status" value="1"/>
</dbReference>
<dbReference type="InterPro" id="IPR036890">
    <property type="entry name" value="HATPase_C_sf"/>
</dbReference>
<dbReference type="InterPro" id="IPR003594">
    <property type="entry name" value="HATPase_dom"/>
</dbReference>
<evidence type="ECO:0000256" key="1">
    <source>
        <dbReference type="ARBA" id="ARBA00000085"/>
    </source>
</evidence>
<name>A0A933GMY9_UNCTE</name>
<feature type="non-terminal residue" evidence="11">
    <location>
        <position position="1"/>
    </location>
</feature>
<evidence type="ECO:0000259" key="9">
    <source>
        <dbReference type="PROSITE" id="PS50109"/>
    </source>
</evidence>
<keyword evidence="7" id="KW-0067">ATP-binding</keyword>
<dbReference type="InterPro" id="IPR036097">
    <property type="entry name" value="HisK_dim/P_sf"/>
</dbReference>
<dbReference type="Pfam" id="PF02518">
    <property type="entry name" value="HATPase_c"/>
    <property type="match status" value="1"/>
</dbReference>
<keyword evidence="3" id="KW-0597">Phosphoprotein</keyword>
<dbReference type="InterPro" id="IPR005467">
    <property type="entry name" value="His_kinase_dom"/>
</dbReference>
<gene>
    <name evidence="11" type="ORF">HY730_06920</name>
</gene>